<comment type="similarity">
    <text evidence="1">Belongs to the LysR transcriptional regulatory family.</text>
</comment>
<dbReference type="InterPro" id="IPR036390">
    <property type="entry name" value="WH_DNA-bd_sf"/>
</dbReference>
<accession>A0A2V1KCV2</accession>
<sequence length="293" mass="31825">MLSDDLSWYLVLAETEHMGAAAAELRLPQPTLSRRLARLEREVGATLFDRRGRSLALNSRGRALQARIRAAVNQLDLGQAEVSKLLDPETGLVRFDFLHSLGAWMAPQIIRSFVANHPRAEIQLHQGGGPELTQRLLADETDIALSSPRPADPELVWRELYRQPVGLCLPSDHRLAGRKRVSLDEVGEEAFISTPAAYGSRAILNDIAAEAGVEPRITYVSNELSTVAGLVVAGVGIAVLPSDDPHIQLPGTVFVPLKTEIVREIGLIWRSGQGLDSTPGFFLADAADLLGAR</sequence>
<gene>
    <name evidence="6" type="ORF">DD236_02070</name>
</gene>
<comment type="caution">
    <text evidence="6">The sequence shown here is derived from an EMBL/GenBank/DDBJ whole genome shotgun (WGS) entry which is preliminary data.</text>
</comment>
<evidence type="ECO:0000313" key="6">
    <source>
        <dbReference type="EMBL" id="PWF27209.1"/>
    </source>
</evidence>
<proteinExistence type="inferred from homology"/>
<protein>
    <submittedName>
        <fullName evidence="6">LysR family transcriptional regulator</fullName>
    </submittedName>
</protein>
<dbReference type="GO" id="GO:0003677">
    <property type="term" value="F:DNA binding"/>
    <property type="evidence" value="ECO:0007669"/>
    <property type="project" value="UniProtKB-KW"/>
</dbReference>
<dbReference type="Pfam" id="PF03466">
    <property type="entry name" value="LysR_substrate"/>
    <property type="match status" value="1"/>
</dbReference>
<dbReference type="OrthoDB" id="9803735at2"/>
<feature type="domain" description="HTH lysR-type" evidence="5">
    <location>
        <begin position="1"/>
        <end position="58"/>
    </location>
</feature>
<reference evidence="7" key="1">
    <citation type="submission" date="2018-05" db="EMBL/GenBank/DDBJ databases">
        <authorList>
            <person name="Li Y."/>
        </authorList>
    </citation>
    <scope>NUCLEOTIDE SEQUENCE [LARGE SCALE GENOMIC DNA]</scope>
    <source>
        <strain evidence="7">sk1b4</strain>
    </source>
</reference>
<dbReference type="InterPro" id="IPR005119">
    <property type="entry name" value="LysR_subst-bd"/>
</dbReference>
<evidence type="ECO:0000256" key="2">
    <source>
        <dbReference type="ARBA" id="ARBA00023015"/>
    </source>
</evidence>
<dbReference type="InterPro" id="IPR000847">
    <property type="entry name" value="LysR_HTH_N"/>
</dbReference>
<dbReference type="GO" id="GO:0003700">
    <property type="term" value="F:DNA-binding transcription factor activity"/>
    <property type="evidence" value="ECO:0007669"/>
    <property type="project" value="InterPro"/>
</dbReference>
<evidence type="ECO:0000313" key="7">
    <source>
        <dbReference type="Proteomes" id="UP000245283"/>
    </source>
</evidence>
<dbReference type="Gene3D" id="3.40.190.10">
    <property type="entry name" value="Periplasmic binding protein-like II"/>
    <property type="match status" value="2"/>
</dbReference>
<dbReference type="PROSITE" id="PS50931">
    <property type="entry name" value="HTH_LYSR"/>
    <property type="match status" value="1"/>
</dbReference>
<dbReference type="PANTHER" id="PTHR30419:SF28">
    <property type="entry name" value="HTH-TYPE TRANSCRIPTIONAL REGULATOR BSDA"/>
    <property type="match status" value="1"/>
</dbReference>
<dbReference type="SUPFAM" id="SSF53850">
    <property type="entry name" value="Periplasmic binding protein-like II"/>
    <property type="match status" value="1"/>
</dbReference>
<organism evidence="6 7">
    <name type="scientific">Ancrocorticia populi</name>
    <dbReference type="NCBI Taxonomy" id="2175228"/>
    <lineage>
        <taxon>Bacteria</taxon>
        <taxon>Bacillati</taxon>
        <taxon>Actinomycetota</taxon>
        <taxon>Actinomycetes</taxon>
        <taxon>Actinomycetales</taxon>
        <taxon>Actinomycetaceae</taxon>
        <taxon>Ancrocorticia</taxon>
    </lineage>
</organism>
<dbReference type="PANTHER" id="PTHR30419">
    <property type="entry name" value="HTH-TYPE TRANSCRIPTIONAL REGULATOR YBHD"/>
    <property type="match status" value="1"/>
</dbReference>
<evidence type="ECO:0000256" key="4">
    <source>
        <dbReference type="ARBA" id="ARBA00023163"/>
    </source>
</evidence>
<dbReference type="Proteomes" id="UP000245283">
    <property type="component" value="Unassembled WGS sequence"/>
</dbReference>
<keyword evidence="4" id="KW-0804">Transcription</keyword>
<dbReference type="InterPro" id="IPR036388">
    <property type="entry name" value="WH-like_DNA-bd_sf"/>
</dbReference>
<keyword evidence="7" id="KW-1185">Reference proteome</keyword>
<dbReference type="InterPro" id="IPR050950">
    <property type="entry name" value="HTH-type_LysR_regulators"/>
</dbReference>
<dbReference type="GO" id="GO:0005829">
    <property type="term" value="C:cytosol"/>
    <property type="evidence" value="ECO:0007669"/>
    <property type="project" value="TreeGrafter"/>
</dbReference>
<name>A0A2V1KCV2_9ACTO</name>
<evidence type="ECO:0000256" key="1">
    <source>
        <dbReference type="ARBA" id="ARBA00009437"/>
    </source>
</evidence>
<dbReference type="AlphaFoldDB" id="A0A2V1KCV2"/>
<keyword evidence="3" id="KW-0238">DNA-binding</keyword>
<dbReference type="RefSeq" id="WP_109092708.1">
    <property type="nucleotide sequence ID" value="NZ_QETB01000001.1"/>
</dbReference>
<dbReference type="PRINTS" id="PR00039">
    <property type="entry name" value="HTHLYSR"/>
</dbReference>
<dbReference type="Pfam" id="PF00126">
    <property type="entry name" value="HTH_1"/>
    <property type="match status" value="1"/>
</dbReference>
<evidence type="ECO:0000256" key="3">
    <source>
        <dbReference type="ARBA" id="ARBA00023125"/>
    </source>
</evidence>
<dbReference type="EMBL" id="QETB01000001">
    <property type="protein sequence ID" value="PWF27209.1"/>
    <property type="molecule type" value="Genomic_DNA"/>
</dbReference>
<dbReference type="Gene3D" id="1.10.10.10">
    <property type="entry name" value="Winged helix-like DNA-binding domain superfamily/Winged helix DNA-binding domain"/>
    <property type="match status" value="1"/>
</dbReference>
<evidence type="ECO:0000259" key="5">
    <source>
        <dbReference type="PROSITE" id="PS50931"/>
    </source>
</evidence>
<dbReference type="SUPFAM" id="SSF46785">
    <property type="entry name" value="Winged helix' DNA-binding domain"/>
    <property type="match status" value="1"/>
</dbReference>
<keyword evidence="2" id="KW-0805">Transcription regulation</keyword>